<dbReference type="AlphaFoldDB" id="A0A4P7PIR4"/>
<dbReference type="OrthoDB" id="7001753at2"/>
<sequence length="85" mass="9432">MANDFTKGRYNVFAGRGPLGELIGRIDEDEYVRSRSGELLYRIDDDQVFEAGPNARYIGSIFETEGGRAMVVDSAHVAHLTIVPE</sequence>
<dbReference type="EMBL" id="CP035088">
    <property type="protein sequence ID" value="QBZ90678.1"/>
    <property type="molecule type" value="Genomic_DNA"/>
</dbReference>
<dbReference type="KEGG" id="pvk:EPZ47_18810"/>
<accession>A0A4P7PIR4</accession>
<dbReference type="Proteomes" id="UP000296468">
    <property type="component" value="Chromosome"/>
</dbReference>
<reference evidence="1 2" key="1">
    <citation type="journal article" date="2019" name="Front. Microbiol.">
        <title>In silico and Genetic Analyses of Cyclic Lipopeptide Synthetic Gene Clusters in Pseudomonas sp. 11K1.</title>
        <authorList>
            <person name="Zhao H."/>
            <person name="Liu Y.P."/>
            <person name="Zhang L.Q."/>
        </authorList>
    </citation>
    <scope>NUCLEOTIDE SEQUENCE [LARGE SCALE GENOMIC DNA]</scope>
    <source>
        <strain evidence="1 2">11K1</strain>
    </source>
</reference>
<organism evidence="1 2">
    <name type="scientific">Pseudomonas viciae</name>
    <dbReference type="NCBI Taxonomy" id="2505979"/>
    <lineage>
        <taxon>Bacteria</taxon>
        <taxon>Pseudomonadati</taxon>
        <taxon>Pseudomonadota</taxon>
        <taxon>Gammaproteobacteria</taxon>
        <taxon>Pseudomonadales</taxon>
        <taxon>Pseudomonadaceae</taxon>
        <taxon>Pseudomonas</taxon>
    </lineage>
</organism>
<protein>
    <submittedName>
        <fullName evidence="1">Uncharacterized protein</fullName>
    </submittedName>
</protein>
<evidence type="ECO:0000313" key="2">
    <source>
        <dbReference type="Proteomes" id="UP000296468"/>
    </source>
</evidence>
<dbReference type="RefSeq" id="WP_135846187.1">
    <property type="nucleotide sequence ID" value="NZ_CP035088.1"/>
</dbReference>
<gene>
    <name evidence="1" type="ORF">EPZ47_18810</name>
</gene>
<name>A0A4P7PIR4_9PSED</name>
<evidence type="ECO:0000313" key="1">
    <source>
        <dbReference type="EMBL" id="QBZ90678.1"/>
    </source>
</evidence>
<proteinExistence type="predicted"/>